<feature type="signal peptide" evidence="1">
    <location>
        <begin position="1"/>
        <end position="29"/>
    </location>
</feature>
<dbReference type="EMBL" id="CP001798">
    <property type="protein sequence ID" value="ADE14834.1"/>
    <property type="molecule type" value="Genomic_DNA"/>
</dbReference>
<dbReference type="eggNOG" id="ENOG502ZJ3M">
    <property type="taxonomic scope" value="Bacteria"/>
</dbReference>
<evidence type="ECO:0000256" key="1">
    <source>
        <dbReference type="SAM" id="SignalP"/>
    </source>
</evidence>
<accession>D5C2H5</accession>
<gene>
    <name evidence="2" type="ordered locus">Nhal_1707</name>
</gene>
<keyword evidence="1" id="KW-0732">Signal</keyword>
<organism evidence="2 3">
    <name type="scientific">Nitrosococcus halophilus (strain Nc4)</name>
    <dbReference type="NCBI Taxonomy" id="472759"/>
    <lineage>
        <taxon>Bacteria</taxon>
        <taxon>Pseudomonadati</taxon>
        <taxon>Pseudomonadota</taxon>
        <taxon>Gammaproteobacteria</taxon>
        <taxon>Chromatiales</taxon>
        <taxon>Chromatiaceae</taxon>
        <taxon>Nitrosococcus</taxon>
    </lineage>
</organism>
<feature type="chain" id="PRO_5003069333" evidence="1">
    <location>
        <begin position="30"/>
        <end position="168"/>
    </location>
</feature>
<dbReference type="KEGG" id="nhl:Nhal_1707"/>
<dbReference type="AlphaFoldDB" id="D5C2H5"/>
<proteinExistence type="predicted"/>
<protein>
    <submittedName>
        <fullName evidence="2">Uncharacterized protein</fullName>
    </submittedName>
</protein>
<dbReference type="HOGENOM" id="CLU_135000_0_0_6"/>
<name>D5C2H5_NITHN</name>
<keyword evidence="3" id="KW-1185">Reference proteome</keyword>
<reference evidence="3" key="1">
    <citation type="submission" date="2010-04" db="EMBL/GenBank/DDBJ databases">
        <title>Complete genome sequence of Nitrosococcus halophilus Nc4, a salt-adapted, aerobic obligate ammonia-oxidizing sulfur purple bacterium.</title>
        <authorList>
            <consortium name="US DOE Joint Genome Institute"/>
            <person name="Campbell M.A."/>
            <person name="Malfatti S.A."/>
            <person name="Chain P.S.G."/>
            <person name="Heidelberg J.F."/>
            <person name="Ward B.B."/>
            <person name="Klotz M.G."/>
        </authorList>
    </citation>
    <scope>NUCLEOTIDE SEQUENCE [LARGE SCALE GENOMIC DNA]</scope>
    <source>
        <strain evidence="3">Nc4</strain>
    </source>
</reference>
<dbReference type="Proteomes" id="UP000001844">
    <property type="component" value="Chromosome"/>
</dbReference>
<evidence type="ECO:0000313" key="2">
    <source>
        <dbReference type="EMBL" id="ADE14834.1"/>
    </source>
</evidence>
<dbReference type="STRING" id="472759.Nhal_1707"/>
<evidence type="ECO:0000313" key="3">
    <source>
        <dbReference type="Proteomes" id="UP000001844"/>
    </source>
</evidence>
<sequence length="168" mass="18589">MKLSLKIKIRYSFMLLLLMLAVGSPSSYAASKMYCSTYTKTAVAQNAQNIENNCGYTGPRWSSDPEHHNEWCLNASGQTAQRENLARINQLAKCPGVQFPAGADKRCNIYSIVSIGQNKANLSTGCELSGPTWSSNYGHHYSWCLTASQELTNAQITARQRELDKCAQ</sequence>